<protein>
    <submittedName>
        <fullName evidence="1">Uncharacterized protein</fullName>
    </submittedName>
</protein>
<reference evidence="1" key="1">
    <citation type="submission" date="2018-05" db="EMBL/GenBank/DDBJ databases">
        <authorList>
            <person name="Lanie J.A."/>
            <person name="Ng W.-L."/>
            <person name="Kazmierczak K.M."/>
            <person name="Andrzejewski T.M."/>
            <person name="Davidsen T.M."/>
            <person name="Wayne K.J."/>
            <person name="Tettelin H."/>
            <person name="Glass J.I."/>
            <person name="Rusch D."/>
            <person name="Podicherti R."/>
            <person name="Tsui H.-C.T."/>
            <person name="Winkler M.E."/>
        </authorList>
    </citation>
    <scope>NUCLEOTIDE SEQUENCE</scope>
</reference>
<proteinExistence type="predicted"/>
<accession>A0A381NYD8</accession>
<name>A0A381NYD8_9ZZZZ</name>
<dbReference type="EMBL" id="UINC01000688">
    <property type="protein sequence ID" value="SUZ59600.1"/>
    <property type="molecule type" value="Genomic_DNA"/>
</dbReference>
<dbReference type="AlphaFoldDB" id="A0A381NYD8"/>
<evidence type="ECO:0000313" key="1">
    <source>
        <dbReference type="EMBL" id="SUZ59600.1"/>
    </source>
</evidence>
<sequence length="25" mass="2773">MKGDGFFDPEAEAVGWSSGPHFKIY</sequence>
<gene>
    <name evidence="1" type="ORF">METZ01_LOCUS12454</name>
</gene>
<organism evidence="1">
    <name type="scientific">marine metagenome</name>
    <dbReference type="NCBI Taxonomy" id="408172"/>
    <lineage>
        <taxon>unclassified sequences</taxon>
        <taxon>metagenomes</taxon>
        <taxon>ecological metagenomes</taxon>
    </lineage>
</organism>